<organism evidence="1 2">
    <name type="scientific">Trichoglossum hirsutum</name>
    <dbReference type="NCBI Taxonomy" id="265104"/>
    <lineage>
        <taxon>Eukaryota</taxon>
        <taxon>Fungi</taxon>
        <taxon>Dikarya</taxon>
        <taxon>Ascomycota</taxon>
        <taxon>Pezizomycotina</taxon>
        <taxon>Geoglossomycetes</taxon>
        <taxon>Geoglossales</taxon>
        <taxon>Geoglossaceae</taxon>
        <taxon>Trichoglossum</taxon>
    </lineage>
</organism>
<gene>
    <name evidence="1" type="ORF">GP486_003770</name>
</gene>
<reference evidence="1" key="1">
    <citation type="submission" date="2021-03" db="EMBL/GenBank/DDBJ databases">
        <title>Comparative genomics and phylogenomic investigation of the class Geoglossomycetes provide insights into ecological specialization and systematics.</title>
        <authorList>
            <person name="Melie T."/>
            <person name="Pirro S."/>
            <person name="Miller A.N."/>
            <person name="Quandt A."/>
        </authorList>
    </citation>
    <scope>NUCLEOTIDE SEQUENCE</scope>
    <source>
        <strain evidence="1">CAQ_001_2017</strain>
    </source>
</reference>
<keyword evidence="2" id="KW-1185">Reference proteome</keyword>
<dbReference type="AlphaFoldDB" id="A0A9P8RQ75"/>
<evidence type="ECO:0000313" key="2">
    <source>
        <dbReference type="Proteomes" id="UP000750711"/>
    </source>
</evidence>
<proteinExistence type="predicted"/>
<name>A0A9P8RQ75_9PEZI</name>
<comment type="caution">
    <text evidence="1">The sequence shown here is derived from an EMBL/GenBank/DDBJ whole genome shotgun (WGS) entry which is preliminary data.</text>
</comment>
<protein>
    <submittedName>
        <fullName evidence="1">Uncharacterized protein</fullName>
    </submittedName>
</protein>
<sequence length="101" mass="11672">MEQQITRLYVVNTINCWQEGWNLKKMRPEIAGWGGEAIENVQKEVEAICQREGLDLDDPRMIELAIDTVHQRLNGQAVRRLDSNVVGMDIDYDAIEEPYII</sequence>
<evidence type="ECO:0000313" key="1">
    <source>
        <dbReference type="EMBL" id="KAH0559709.1"/>
    </source>
</evidence>
<dbReference type="Proteomes" id="UP000750711">
    <property type="component" value="Unassembled WGS sequence"/>
</dbReference>
<accession>A0A9P8RQ75</accession>
<dbReference type="EMBL" id="JAGHQM010000537">
    <property type="protein sequence ID" value="KAH0559709.1"/>
    <property type="molecule type" value="Genomic_DNA"/>
</dbReference>